<evidence type="ECO:0000256" key="9">
    <source>
        <dbReference type="ARBA" id="ARBA00023180"/>
    </source>
</evidence>
<dbReference type="Gene3D" id="2.10.25.10">
    <property type="entry name" value="Laminin"/>
    <property type="match status" value="2"/>
</dbReference>
<dbReference type="SUPFAM" id="SSF57424">
    <property type="entry name" value="LDL receptor-like module"/>
    <property type="match status" value="2"/>
</dbReference>
<feature type="compositionally biased region" description="Basic and acidic residues" evidence="11">
    <location>
        <begin position="328"/>
        <end position="346"/>
    </location>
</feature>
<dbReference type="Proteomes" id="UP000694726">
    <property type="component" value="Unplaced"/>
</dbReference>
<dbReference type="PROSITE" id="PS01187">
    <property type="entry name" value="EGF_CA"/>
    <property type="match status" value="1"/>
</dbReference>
<accession>A0A8D0PVI5</accession>
<keyword evidence="6" id="KW-0472">Membrane</keyword>
<name>A0A8D0PVI5_PIG</name>
<feature type="region of interest" description="Disordered" evidence="11">
    <location>
        <begin position="327"/>
        <end position="363"/>
    </location>
</feature>
<dbReference type="InterPro" id="IPR001881">
    <property type="entry name" value="EGF-like_Ca-bd_dom"/>
</dbReference>
<evidence type="ECO:0000256" key="1">
    <source>
        <dbReference type="ARBA" id="ARBA00004167"/>
    </source>
</evidence>
<keyword evidence="7" id="KW-1015">Disulfide bond</keyword>
<dbReference type="GO" id="GO:0005509">
    <property type="term" value="F:calcium ion binding"/>
    <property type="evidence" value="ECO:0007669"/>
    <property type="project" value="InterPro"/>
</dbReference>
<evidence type="ECO:0000313" key="13">
    <source>
        <dbReference type="Ensembl" id="ENSSSCP00015039795.1"/>
    </source>
</evidence>
<dbReference type="FunFam" id="4.10.400.10:FF:000035">
    <property type="entry name" value="prolow-density lipoprotein receptor-related protein 1"/>
    <property type="match status" value="1"/>
</dbReference>
<evidence type="ECO:0000256" key="4">
    <source>
        <dbReference type="ARBA" id="ARBA00022737"/>
    </source>
</evidence>
<dbReference type="PROSITE" id="PS01209">
    <property type="entry name" value="LDLRA_1"/>
    <property type="match status" value="2"/>
</dbReference>
<evidence type="ECO:0000256" key="2">
    <source>
        <dbReference type="ARBA" id="ARBA00022536"/>
    </source>
</evidence>
<dbReference type="FunFam" id="4.10.400.10:FF:000020">
    <property type="entry name" value="LDL receptor related protein 1"/>
    <property type="match status" value="1"/>
</dbReference>
<evidence type="ECO:0000256" key="7">
    <source>
        <dbReference type="ARBA" id="ARBA00023157"/>
    </source>
</evidence>
<dbReference type="Gene3D" id="4.10.400.10">
    <property type="entry name" value="Low-density Lipoprotein Receptor"/>
    <property type="match status" value="2"/>
</dbReference>
<evidence type="ECO:0000256" key="5">
    <source>
        <dbReference type="ARBA" id="ARBA00022989"/>
    </source>
</evidence>
<dbReference type="PRINTS" id="PR00261">
    <property type="entry name" value="LDLRECEPTOR"/>
</dbReference>
<dbReference type="PANTHER" id="PTHR22722:SF5">
    <property type="entry name" value="LOW-DENSITY LIPOPROTEIN RECEPTOR-RELATED PROTEIN 1B"/>
    <property type="match status" value="1"/>
</dbReference>
<dbReference type="AlphaFoldDB" id="A0A8D0PVI5"/>
<comment type="caution">
    <text evidence="10">Lacks conserved residue(s) required for the propagation of feature annotation.</text>
</comment>
<keyword evidence="3" id="KW-0812">Transmembrane</keyword>
<dbReference type="InterPro" id="IPR000742">
    <property type="entry name" value="EGF"/>
</dbReference>
<dbReference type="InterPro" id="IPR002172">
    <property type="entry name" value="LDrepeatLR_classA_rpt"/>
</dbReference>
<dbReference type="Ensembl" id="ENSSSCT00015096792.1">
    <property type="protein sequence ID" value="ENSSSCP00015039795.1"/>
    <property type="gene ID" value="ENSSSCG00015068508.1"/>
</dbReference>
<dbReference type="SMART" id="SM00192">
    <property type="entry name" value="LDLa"/>
    <property type="match status" value="2"/>
</dbReference>
<comment type="subcellular location">
    <subcellularLocation>
        <location evidence="1">Membrane</location>
        <topology evidence="1">Single-pass membrane protein</topology>
    </subcellularLocation>
</comment>
<dbReference type="InterPro" id="IPR036055">
    <property type="entry name" value="LDL_receptor-like_sf"/>
</dbReference>
<protein>
    <submittedName>
        <fullName evidence="13">LDL receptor related protein 1</fullName>
    </submittedName>
</protein>
<sequence>MCSLHLPPPSQVRRNVPGVTLSHLLRSTWTVAQSLSQMGTDTGERGVPRRLYGIKLASILPSRPCFLPLPLVPKTCSPKQFACRDQITCISKGWRCDGERDCPDGSDEAPEICPQSKTQRCQPNEHNCLGTELCILMSRLCNGIQDCADGSDEGPHCREQRGQCSHLGCQHHCVPTLNGPTCYCNNSFQLQADGKTCKDFDECSVYGTCSQLCTNTDGSFTCGCVEGYLLQPDNRSCKAKNEPVDRPPVLLIANSQNILATYLSGAQVSTITPTSTRQTTAMDFSYANETVCWVHVGDSAAQTQLKCARMPGLKGFVDEHTINISLSLHRESPAPARRAGEGRGDGQDGACLGQRQGDRREDP</sequence>
<dbReference type="SMART" id="SM00181">
    <property type="entry name" value="EGF"/>
    <property type="match status" value="2"/>
</dbReference>
<dbReference type="InterPro" id="IPR018097">
    <property type="entry name" value="EGF_Ca-bd_CS"/>
</dbReference>
<evidence type="ECO:0000256" key="3">
    <source>
        <dbReference type="ARBA" id="ARBA00022692"/>
    </source>
</evidence>
<keyword evidence="9" id="KW-0325">Glycoprotein</keyword>
<evidence type="ECO:0000259" key="12">
    <source>
        <dbReference type="PROSITE" id="PS01186"/>
    </source>
</evidence>
<evidence type="ECO:0000313" key="14">
    <source>
        <dbReference type="Proteomes" id="UP000694726"/>
    </source>
</evidence>
<evidence type="ECO:0000256" key="11">
    <source>
        <dbReference type="SAM" id="MobiDB-lite"/>
    </source>
</evidence>
<dbReference type="FunFam" id="2.10.25.10:FF:000240">
    <property type="entry name" value="Vitamin K-dependent protein S"/>
    <property type="match status" value="1"/>
</dbReference>
<dbReference type="CDD" id="cd00112">
    <property type="entry name" value="LDLa"/>
    <property type="match status" value="2"/>
</dbReference>
<evidence type="ECO:0000256" key="6">
    <source>
        <dbReference type="ARBA" id="ARBA00023136"/>
    </source>
</evidence>
<dbReference type="Pfam" id="PF00057">
    <property type="entry name" value="Ldl_recept_a"/>
    <property type="match status" value="2"/>
</dbReference>
<dbReference type="FunFam" id="2.10.25.10:FF:000204">
    <property type="entry name" value="LDL receptor related protein 1"/>
    <property type="match status" value="1"/>
</dbReference>
<dbReference type="SUPFAM" id="SSF57196">
    <property type="entry name" value="EGF/Laminin"/>
    <property type="match status" value="2"/>
</dbReference>
<dbReference type="InterPro" id="IPR023415">
    <property type="entry name" value="LDLR_class-A_CS"/>
</dbReference>
<dbReference type="PANTHER" id="PTHR22722">
    <property type="entry name" value="LOW-DENSITY LIPOPROTEIN RECEPTOR-RELATED PROTEIN 2-RELATED"/>
    <property type="match status" value="1"/>
</dbReference>
<keyword evidence="8" id="KW-0675">Receptor</keyword>
<proteinExistence type="predicted"/>
<reference evidence="13" key="1">
    <citation type="submission" date="2025-08" db="UniProtKB">
        <authorList>
            <consortium name="Ensembl"/>
        </authorList>
    </citation>
    <scope>IDENTIFICATION</scope>
</reference>
<dbReference type="PROSITE" id="PS50068">
    <property type="entry name" value="LDLRA_2"/>
    <property type="match status" value="2"/>
</dbReference>
<dbReference type="GO" id="GO:0016020">
    <property type="term" value="C:membrane"/>
    <property type="evidence" value="ECO:0007669"/>
    <property type="project" value="UniProtKB-SubCell"/>
</dbReference>
<evidence type="ECO:0000256" key="8">
    <source>
        <dbReference type="ARBA" id="ARBA00023170"/>
    </source>
</evidence>
<keyword evidence="5" id="KW-1133">Transmembrane helix</keyword>
<keyword evidence="4" id="KW-0677">Repeat</keyword>
<dbReference type="Pfam" id="PF14670">
    <property type="entry name" value="FXa_inhibition"/>
    <property type="match status" value="1"/>
</dbReference>
<keyword evidence="2" id="KW-0245">EGF-like domain</keyword>
<dbReference type="InterPro" id="IPR051221">
    <property type="entry name" value="LDLR-related"/>
</dbReference>
<evidence type="ECO:0000256" key="10">
    <source>
        <dbReference type="PROSITE-ProRule" id="PRU00124"/>
    </source>
</evidence>
<gene>
    <name evidence="13" type="primary">LRP1</name>
</gene>
<dbReference type="SMART" id="SM00179">
    <property type="entry name" value="EGF_CA"/>
    <property type="match status" value="2"/>
</dbReference>
<feature type="domain" description="EGF-like" evidence="12">
    <location>
        <begin position="222"/>
        <end position="237"/>
    </location>
</feature>
<dbReference type="PROSITE" id="PS01186">
    <property type="entry name" value="EGF_2"/>
    <property type="match status" value="1"/>
</dbReference>
<organism evidence="13 14">
    <name type="scientific">Sus scrofa</name>
    <name type="common">Pig</name>
    <dbReference type="NCBI Taxonomy" id="9823"/>
    <lineage>
        <taxon>Eukaryota</taxon>
        <taxon>Metazoa</taxon>
        <taxon>Chordata</taxon>
        <taxon>Craniata</taxon>
        <taxon>Vertebrata</taxon>
        <taxon>Euteleostomi</taxon>
        <taxon>Mammalia</taxon>
        <taxon>Eutheria</taxon>
        <taxon>Laurasiatheria</taxon>
        <taxon>Artiodactyla</taxon>
        <taxon>Suina</taxon>
        <taxon>Suidae</taxon>
        <taxon>Sus</taxon>
    </lineage>
</organism>